<reference evidence="1 2" key="1">
    <citation type="journal article" date="2014" name="Agronomy (Basel)">
        <title>A Draft Genome Sequence for Ensete ventricosum, the Drought-Tolerant Tree Against Hunger.</title>
        <authorList>
            <person name="Harrison J."/>
            <person name="Moore K.A."/>
            <person name="Paszkiewicz K."/>
            <person name="Jones T."/>
            <person name="Grant M."/>
            <person name="Ambacheew D."/>
            <person name="Muzemil S."/>
            <person name="Studholme D.J."/>
        </authorList>
    </citation>
    <scope>NUCLEOTIDE SEQUENCE [LARGE SCALE GENOMIC DNA]</scope>
</reference>
<dbReference type="EMBL" id="AMZH03016404">
    <property type="protein sequence ID" value="RRT44539.1"/>
    <property type="molecule type" value="Genomic_DNA"/>
</dbReference>
<dbReference type="Proteomes" id="UP000287651">
    <property type="component" value="Unassembled WGS sequence"/>
</dbReference>
<gene>
    <name evidence="1" type="ORF">B296_00044825</name>
</gene>
<name>A0A426XYF1_ENSVE</name>
<evidence type="ECO:0008006" key="3">
    <source>
        <dbReference type="Google" id="ProtNLM"/>
    </source>
</evidence>
<dbReference type="GO" id="GO:0004636">
    <property type="term" value="F:phosphoribosyl-ATP diphosphatase activity"/>
    <property type="evidence" value="ECO:0007669"/>
    <property type="project" value="InterPro"/>
</dbReference>
<organism evidence="1 2">
    <name type="scientific">Ensete ventricosum</name>
    <name type="common">Abyssinian banana</name>
    <name type="synonym">Musa ensete</name>
    <dbReference type="NCBI Taxonomy" id="4639"/>
    <lineage>
        <taxon>Eukaryota</taxon>
        <taxon>Viridiplantae</taxon>
        <taxon>Streptophyta</taxon>
        <taxon>Embryophyta</taxon>
        <taxon>Tracheophyta</taxon>
        <taxon>Spermatophyta</taxon>
        <taxon>Magnoliopsida</taxon>
        <taxon>Liliopsida</taxon>
        <taxon>Zingiberales</taxon>
        <taxon>Musaceae</taxon>
        <taxon>Ensete</taxon>
    </lineage>
</organism>
<evidence type="ECO:0000313" key="2">
    <source>
        <dbReference type="Proteomes" id="UP000287651"/>
    </source>
</evidence>
<dbReference type="AlphaFoldDB" id="A0A426XYF1"/>
<dbReference type="CDD" id="cd11534">
    <property type="entry name" value="NTP-PPase_HisIE_like"/>
    <property type="match status" value="1"/>
</dbReference>
<proteinExistence type="predicted"/>
<sequence>MADLLYHAMVLLKLKDVKMEEVLELRPKKAARPRHVRLCLSSFHSCLNSWSRGLSCSSSSHLCLRLPSLRSETATATAPQALRRHAIIAAPEQNASARATK</sequence>
<evidence type="ECO:0000313" key="1">
    <source>
        <dbReference type="EMBL" id="RRT44539.1"/>
    </source>
</evidence>
<comment type="caution">
    <text evidence="1">The sequence shown here is derived from an EMBL/GenBank/DDBJ whole genome shotgun (WGS) entry which is preliminary data.</text>
</comment>
<accession>A0A426XYF1</accession>
<protein>
    <recommendedName>
        <fullName evidence="3">Phosphoribosyl-ATP diphosphatase</fullName>
    </recommendedName>
</protein>
<dbReference type="InterPro" id="IPR008179">
    <property type="entry name" value="HisE"/>
</dbReference>
<dbReference type="GO" id="GO:0000105">
    <property type="term" value="P:L-histidine biosynthetic process"/>
    <property type="evidence" value="ECO:0007669"/>
    <property type="project" value="InterPro"/>
</dbReference>